<evidence type="ECO:0000259" key="1">
    <source>
        <dbReference type="Pfam" id="PF18735"/>
    </source>
</evidence>
<dbReference type="Proteomes" id="UP000252558">
    <property type="component" value="Unassembled WGS sequence"/>
</dbReference>
<protein>
    <recommendedName>
        <fullName evidence="1">RiboL-PSP-HEPN domain-containing protein</fullName>
    </recommendedName>
</protein>
<dbReference type="Pfam" id="PF18735">
    <property type="entry name" value="HEPN_RiboL-PSP"/>
    <property type="match status" value="1"/>
</dbReference>
<feature type="domain" description="RiboL-PSP-HEPN" evidence="1">
    <location>
        <begin position="14"/>
        <end position="171"/>
    </location>
</feature>
<dbReference type="OrthoDB" id="9134022at2"/>
<reference evidence="2 3" key="1">
    <citation type="submission" date="2018-07" db="EMBL/GenBank/DDBJ databases">
        <title>Corallincola holothuriorum sp. nov., a new facultative anaerobe isolated from sea cucumber Apostichopus japonicus.</title>
        <authorList>
            <person name="Xia H."/>
        </authorList>
    </citation>
    <scope>NUCLEOTIDE SEQUENCE [LARGE SCALE GENOMIC DNA]</scope>
    <source>
        <strain evidence="2 3">C4</strain>
    </source>
</reference>
<accession>A0A368NFN0</accession>
<organism evidence="2 3">
    <name type="scientific">Corallincola holothuriorum</name>
    <dbReference type="NCBI Taxonomy" id="2282215"/>
    <lineage>
        <taxon>Bacteria</taxon>
        <taxon>Pseudomonadati</taxon>
        <taxon>Pseudomonadota</taxon>
        <taxon>Gammaproteobacteria</taxon>
        <taxon>Alteromonadales</taxon>
        <taxon>Psychromonadaceae</taxon>
        <taxon>Corallincola</taxon>
    </lineage>
</organism>
<evidence type="ECO:0000313" key="3">
    <source>
        <dbReference type="Proteomes" id="UP000252558"/>
    </source>
</evidence>
<dbReference type="InterPro" id="IPR041519">
    <property type="entry name" value="HEPN_RiboL-PSP"/>
</dbReference>
<comment type="caution">
    <text evidence="2">The sequence shown here is derived from an EMBL/GenBank/DDBJ whole genome shotgun (WGS) entry which is preliminary data.</text>
</comment>
<proteinExistence type="predicted"/>
<keyword evidence="3" id="KW-1185">Reference proteome</keyword>
<evidence type="ECO:0000313" key="2">
    <source>
        <dbReference type="EMBL" id="RCU48723.1"/>
    </source>
</evidence>
<gene>
    <name evidence="2" type="ORF">DU002_13065</name>
</gene>
<sequence length="176" mass="20376">MTKAGKLFELSIKDAEGLLSRFDSEKNSEIEQNPEALKRAGIVMALAAWETYVKDRFKEEIKVWLININGSPLGNFVQRRVDEDLKRFFNPNSARIKLLFRSYFEVDITSSWKWDNYHPPQARQALNELISKRGDAAHQANTDPEKPHLIKRDELEKAIRFIKGLVLATEKFSITK</sequence>
<dbReference type="AlphaFoldDB" id="A0A368NFN0"/>
<dbReference type="RefSeq" id="WP_114338847.1">
    <property type="nucleotide sequence ID" value="NZ_QPID01000008.1"/>
</dbReference>
<dbReference type="EMBL" id="QPID01000008">
    <property type="protein sequence ID" value="RCU48723.1"/>
    <property type="molecule type" value="Genomic_DNA"/>
</dbReference>
<name>A0A368NFN0_9GAMM</name>